<evidence type="ECO:0000313" key="25">
    <source>
        <dbReference type="Proteomes" id="UP000324222"/>
    </source>
</evidence>
<dbReference type="AlphaFoldDB" id="A0A5B7H3W8"/>
<keyword evidence="10" id="KW-0808">Transferase</keyword>
<dbReference type="Gene3D" id="3.30.200.20">
    <property type="entry name" value="Phosphorylase Kinase, domain 1"/>
    <property type="match status" value="1"/>
</dbReference>
<name>A0A5B7H3W8_PORTR</name>
<feature type="domain" description="RIO kinase" evidence="23">
    <location>
        <begin position="28"/>
        <end position="222"/>
    </location>
</feature>
<dbReference type="GO" id="GO:0004674">
    <property type="term" value="F:protein serine/threonine kinase activity"/>
    <property type="evidence" value="ECO:0007669"/>
    <property type="project" value="UniProtKB-KW"/>
</dbReference>
<dbReference type="GO" id="GO:0046872">
    <property type="term" value="F:metal ion binding"/>
    <property type="evidence" value="ECO:0007669"/>
    <property type="project" value="UniProtKB-KW"/>
</dbReference>
<dbReference type="SUPFAM" id="SSF56112">
    <property type="entry name" value="Protein kinase-like (PK-like)"/>
    <property type="match status" value="1"/>
</dbReference>
<evidence type="ECO:0000256" key="14">
    <source>
        <dbReference type="ARBA" id="ARBA00022840"/>
    </source>
</evidence>
<dbReference type="GO" id="GO:0045087">
    <property type="term" value="P:innate immune response"/>
    <property type="evidence" value="ECO:0007669"/>
    <property type="project" value="UniProtKB-KW"/>
</dbReference>
<sequence length="222" mass="25468">MTDLRRKNRVHDKVRRAIIPWDIMGLVLVEKATSEMALDPKTRLLIFKMLNNAVLEAVNGIVSSGKEAVVFHAQGGEMEDGPLPEDCAVKVFKTTLTDFKTRERYIREDYRFKDRLSKSNSQKLIRLWAEKEYHNLRRLHRASIPSPKPVLIKKHILVMSFIGADHMPAPKLKEARLSKAELCVAYEQVVELVHAEYHEYQHSSALTSLFGVLEMWTDSSIG</sequence>
<dbReference type="PANTHER" id="PTHR45723">
    <property type="entry name" value="SERINE/THREONINE-PROTEIN KINASE RIO1"/>
    <property type="match status" value="1"/>
</dbReference>
<evidence type="ECO:0000256" key="10">
    <source>
        <dbReference type="ARBA" id="ARBA00022679"/>
    </source>
</evidence>
<keyword evidence="25" id="KW-1185">Reference proteome</keyword>
<evidence type="ECO:0000256" key="18">
    <source>
        <dbReference type="ARBA" id="ARBA00047899"/>
    </source>
</evidence>
<accession>A0A5B7H3W8</accession>
<proteinExistence type="inferred from homology"/>
<keyword evidence="16" id="KW-0391">Immunity</keyword>
<evidence type="ECO:0000256" key="6">
    <source>
        <dbReference type="ARBA" id="ARBA00022517"/>
    </source>
</evidence>
<keyword evidence="7" id="KW-0723">Serine/threonine-protein kinase</keyword>
<keyword evidence="11" id="KW-0479">Metal-binding</keyword>
<protein>
    <recommendedName>
        <fullName evidence="21">Serine/threonine-protein kinase RIO3</fullName>
        <ecNumber evidence="4">2.7.11.1</ecNumber>
    </recommendedName>
    <alternativeName>
        <fullName evidence="22">RIO kinase 3</fullName>
    </alternativeName>
</protein>
<evidence type="ECO:0000256" key="7">
    <source>
        <dbReference type="ARBA" id="ARBA00022527"/>
    </source>
</evidence>
<dbReference type="InterPro" id="IPR018934">
    <property type="entry name" value="RIO_dom"/>
</dbReference>
<dbReference type="Pfam" id="PF01163">
    <property type="entry name" value="RIO1"/>
    <property type="match status" value="1"/>
</dbReference>
<keyword evidence="5" id="KW-0963">Cytoplasm</keyword>
<evidence type="ECO:0000256" key="21">
    <source>
        <dbReference type="ARBA" id="ARBA00068351"/>
    </source>
</evidence>
<comment type="subunit">
    <text evidence="20">Interacts with CASP10. Interacts with IRF3; RIOK3 probably mediates the interaction of TBK1 with IRF3. Associated with 40S pre-ribosomal particles.</text>
</comment>
<keyword evidence="9" id="KW-0399">Innate immunity</keyword>
<evidence type="ECO:0000256" key="15">
    <source>
        <dbReference type="ARBA" id="ARBA00022842"/>
    </source>
</evidence>
<keyword evidence="12" id="KW-0547">Nucleotide-binding</keyword>
<dbReference type="GO" id="GO:0042254">
    <property type="term" value="P:ribosome biogenesis"/>
    <property type="evidence" value="ECO:0007669"/>
    <property type="project" value="UniProtKB-KW"/>
</dbReference>
<evidence type="ECO:0000313" key="24">
    <source>
        <dbReference type="EMBL" id="MPC64027.1"/>
    </source>
</evidence>
<keyword evidence="17" id="KW-0051">Antiviral defense</keyword>
<evidence type="ECO:0000259" key="23">
    <source>
        <dbReference type="SMART" id="SM00090"/>
    </source>
</evidence>
<comment type="subcellular location">
    <subcellularLocation>
        <location evidence="2">Cytoplasm</location>
    </subcellularLocation>
</comment>
<dbReference type="Proteomes" id="UP000324222">
    <property type="component" value="Unassembled WGS sequence"/>
</dbReference>
<comment type="catalytic activity">
    <reaction evidence="18">
        <text>L-threonyl-[protein] + ATP = O-phospho-L-threonyl-[protein] + ADP + H(+)</text>
        <dbReference type="Rhea" id="RHEA:46608"/>
        <dbReference type="Rhea" id="RHEA-COMP:11060"/>
        <dbReference type="Rhea" id="RHEA-COMP:11605"/>
        <dbReference type="ChEBI" id="CHEBI:15378"/>
        <dbReference type="ChEBI" id="CHEBI:30013"/>
        <dbReference type="ChEBI" id="CHEBI:30616"/>
        <dbReference type="ChEBI" id="CHEBI:61977"/>
        <dbReference type="ChEBI" id="CHEBI:456216"/>
        <dbReference type="EC" id="2.7.11.1"/>
    </reaction>
</comment>
<comment type="similarity">
    <text evidence="3">Belongs to the protein kinase superfamily. RIO-type Ser/Thr kinase family.</text>
</comment>
<keyword evidence="6" id="KW-0690">Ribosome biogenesis</keyword>
<dbReference type="EMBL" id="VSRR010021561">
    <property type="protein sequence ID" value="MPC64027.1"/>
    <property type="molecule type" value="Genomic_DNA"/>
</dbReference>
<comment type="cofactor">
    <cofactor evidence="1">
        <name>Mg(2+)</name>
        <dbReference type="ChEBI" id="CHEBI:18420"/>
    </cofactor>
</comment>
<gene>
    <name evidence="24" type="primary">RIOK3</name>
    <name evidence="24" type="ORF">E2C01_058137</name>
</gene>
<keyword evidence="8" id="KW-0597">Phosphoprotein</keyword>
<dbReference type="EC" id="2.7.11.1" evidence="4"/>
<dbReference type="InterPro" id="IPR000687">
    <property type="entry name" value="RIO_kinase"/>
</dbReference>
<dbReference type="OrthoDB" id="406634at2759"/>
<evidence type="ECO:0000256" key="3">
    <source>
        <dbReference type="ARBA" id="ARBA00009196"/>
    </source>
</evidence>
<evidence type="ECO:0000256" key="2">
    <source>
        <dbReference type="ARBA" id="ARBA00004496"/>
    </source>
</evidence>
<dbReference type="InterPro" id="IPR051272">
    <property type="entry name" value="RIO-type_Ser/Thr_kinase"/>
</dbReference>
<dbReference type="SMART" id="SM00090">
    <property type="entry name" value="RIO"/>
    <property type="match status" value="1"/>
</dbReference>
<dbReference type="GO" id="GO:0005737">
    <property type="term" value="C:cytoplasm"/>
    <property type="evidence" value="ECO:0007669"/>
    <property type="project" value="UniProtKB-SubCell"/>
</dbReference>
<evidence type="ECO:0000256" key="19">
    <source>
        <dbReference type="ARBA" id="ARBA00048679"/>
    </source>
</evidence>
<evidence type="ECO:0000256" key="11">
    <source>
        <dbReference type="ARBA" id="ARBA00022723"/>
    </source>
</evidence>
<reference evidence="24 25" key="1">
    <citation type="submission" date="2019-05" db="EMBL/GenBank/DDBJ databases">
        <title>Another draft genome of Portunus trituberculatus and its Hox gene families provides insights of decapod evolution.</title>
        <authorList>
            <person name="Jeong J.-H."/>
            <person name="Song I."/>
            <person name="Kim S."/>
            <person name="Choi T."/>
            <person name="Kim D."/>
            <person name="Ryu S."/>
            <person name="Kim W."/>
        </authorList>
    </citation>
    <scope>NUCLEOTIDE SEQUENCE [LARGE SCALE GENOMIC DNA]</scope>
    <source>
        <tissue evidence="24">Muscle</tissue>
    </source>
</reference>
<organism evidence="24 25">
    <name type="scientific">Portunus trituberculatus</name>
    <name type="common">Swimming crab</name>
    <name type="synonym">Neptunus trituberculatus</name>
    <dbReference type="NCBI Taxonomy" id="210409"/>
    <lineage>
        <taxon>Eukaryota</taxon>
        <taxon>Metazoa</taxon>
        <taxon>Ecdysozoa</taxon>
        <taxon>Arthropoda</taxon>
        <taxon>Crustacea</taxon>
        <taxon>Multicrustacea</taxon>
        <taxon>Malacostraca</taxon>
        <taxon>Eumalacostraca</taxon>
        <taxon>Eucarida</taxon>
        <taxon>Decapoda</taxon>
        <taxon>Pleocyemata</taxon>
        <taxon>Brachyura</taxon>
        <taxon>Eubrachyura</taxon>
        <taxon>Portunoidea</taxon>
        <taxon>Portunidae</taxon>
        <taxon>Portuninae</taxon>
        <taxon>Portunus</taxon>
    </lineage>
</organism>
<keyword evidence="15" id="KW-0460">Magnesium</keyword>
<evidence type="ECO:0000256" key="4">
    <source>
        <dbReference type="ARBA" id="ARBA00012513"/>
    </source>
</evidence>
<evidence type="ECO:0000256" key="12">
    <source>
        <dbReference type="ARBA" id="ARBA00022741"/>
    </source>
</evidence>
<evidence type="ECO:0000256" key="16">
    <source>
        <dbReference type="ARBA" id="ARBA00022859"/>
    </source>
</evidence>
<evidence type="ECO:0000256" key="22">
    <source>
        <dbReference type="ARBA" id="ARBA00076006"/>
    </source>
</evidence>
<evidence type="ECO:0000256" key="8">
    <source>
        <dbReference type="ARBA" id="ARBA00022553"/>
    </source>
</evidence>
<keyword evidence="14" id="KW-0067">ATP-binding</keyword>
<evidence type="ECO:0000256" key="17">
    <source>
        <dbReference type="ARBA" id="ARBA00023118"/>
    </source>
</evidence>
<evidence type="ECO:0000256" key="5">
    <source>
        <dbReference type="ARBA" id="ARBA00022490"/>
    </source>
</evidence>
<evidence type="ECO:0000256" key="9">
    <source>
        <dbReference type="ARBA" id="ARBA00022588"/>
    </source>
</evidence>
<dbReference type="GO" id="GO:0005524">
    <property type="term" value="F:ATP binding"/>
    <property type="evidence" value="ECO:0007669"/>
    <property type="project" value="UniProtKB-KW"/>
</dbReference>
<keyword evidence="13 24" id="KW-0418">Kinase</keyword>
<dbReference type="FunFam" id="3.30.200.20:FF:000200">
    <property type="entry name" value="Serine/threonine-protein kinase RIO3"/>
    <property type="match status" value="1"/>
</dbReference>
<evidence type="ECO:0000256" key="13">
    <source>
        <dbReference type="ARBA" id="ARBA00022777"/>
    </source>
</evidence>
<dbReference type="InterPro" id="IPR011009">
    <property type="entry name" value="Kinase-like_dom_sf"/>
</dbReference>
<dbReference type="GO" id="GO:0051607">
    <property type="term" value="P:defense response to virus"/>
    <property type="evidence" value="ECO:0007669"/>
    <property type="project" value="UniProtKB-KW"/>
</dbReference>
<comment type="caution">
    <text evidence="24">The sequence shown here is derived from an EMBL/GenBank/DDBJ whole genome shotgun (WGS) entry which is preliminary data.</text>
</comment>
<evidence type="ECO:0000256" key="20">
    <source>
        <dbReference type="ARBA" id="ARBA00064322"/>
    </source>
</evidence>
<comment type="catalytic activity">
    <reaction evidence="19">
        <text>L-seryl-[protein] + ATP = O-phospho-L-seryl-[protein] + ADP + H(+)</text>
        <dbReference type="Rhea" id="RHEA:17989"/>
        <dbReference type="Rhea" id="RHEA-COMP:9863"/>
        <dbReference type="Rhea" id="RHEA-COMP:11604"/>
        <dbReference type="ChEBI" id="CHEBI:15378"/>
        <dbReference type="ChEBI" id="CHEBI:29999"/>
        <dbReference type="ChEBI" id="CHEBI:30616"/>
        <dbReference type="ChEBI" id="CHEBI:83421"/>
        <dbReference type="ChEBI" id="CHEBI:456216"/>
        <dbReference type="EC" id="2.7.11.1"/>
    </reaction>
</comment>
<evidence type="ECO:0000256" key="1">
    <source>
        <dbReference type="ARBA" id="ARBA00001946"/>
    </source>
</evidence>